<sequence>MWKDKRQSQSGVEEGSICKTVALLKTAVIARGCGTLHPPQCKTSLETKSTDAIEYIKKQPEMNQQHQARVATALLRTLDRKSAIVTVLLK</sequence>
<evidence type="ECO:0000313" key="2">
    <source>
        <dbReference type="Proteomes" id="UP001194539"/>
    </source>
</evidence>
<keyword evidence="2" id="KW-1185">Reference proteome</keyword>
<reference evidence="1 2" key="1">
    <citation type="submission" date="2020-07" db="EMBL/GenBank/DDBJ databases">
        <title>Bradyrhizobium diversity isolated from nodules of indigenous legumes of Western Australia.</title>
        <authorList>
            <person name="Klepa M.S."/>
        </authorList>
    </citation>
    <scope>NUCLEOTIDE SEQUENCE [LARGE SCALE GENOMIC DNA]</scope>
    <source>
        <strain evidence="1 2">CNPSo 4019</strain>
    </source>
</reference>
<dbReference type="RefSeq" id="WP_197968876.1">
    <property type="nucleotide sequence ID" value="NZ_JACEGD010000040.1"/>
</dbReference>
<dbReference type="EMBL" id="JACEGD010000040">
    <property type="protein sequence ID" value="MBH5391011.1"/>
    <property type="molecule type" value="Genomic_DNA"/>
</dbReference>
<gene>
    <name evidence="1" type="ORF">H1B27_32750</name>
</gene>
<dbReference type="Proteomes" id="UP001194539">
    <property type="component" value="Unassembled WGS sequence"/>
</dbReference>
<name>A0ABS0PCP3_9BRAD</name>
<proteinExistence type="predicted"/>
<accession>A0ABS0PCP3</accession>
<organism evidence="1 2">
    <name type="scientific">Bradyrhizobium diversitatis</name>
    <dbReference type="NCBI Taxonomy" id="2755406"/>
    <lineage>
        <taxon>Bacteria</taxon>
        <taxon>Pseudomonadati</taxon>
        <taxon>Pseudomonadota</taxon>
        <taxon>Alphaproteobacteria</taxon>
        <taxon>Hyphomicrobiales</taxon>
        <taxon>Nitrobacteraceae</taxon>
        <taxon>Bradyrhizobium</taxon>
    </lineage>
</organism>
<evidence type="ECO:0000313" key="1">
    <source>
        <dbReference type="EMBL" id="MBH5391011.1"/>
    </source>
</evidence>
<comment type="caution">
    <text evidence="1">The sequence shown here is derived from an EMBL/GenBank/DDBJ whole genome shotgun (WGS) entry which is preliminary data.</text>
</comment>
<protein>
    <submittedName>
        <fullName evidence="1">Uncharacterized protein</fullName>
    </submittedName>
</protein>